<feature type="compositionally biased region" description="Acidic residues" evidence="1">
    <location>
        <begin position="52"/>
        <end position="62"/>
    </location>
</feature>
<dbReference type="Pfam" id="PF07780">
    <property type="entry name" value="Spb1_C"/>
    <property type="match status" value="1"/>
</dbReference>
<feature type="compositionally biased region" description="Basic residues" evidence="1">
    <location>
        <begin position="195"/>
        <end position="207"/>
    </location>
</feature>
<feature type="compositionally biased region" description="Basic and acidic residues" evidence="1">
    <location>
        <begin position="260"/>
        <end position="270"/>
    </location>
</feature>
<keyword evidence="3" id="KW-0489">Methyltransferase</keyword>
<feature type="compositionally biased region" description="Low complexity" evidence="1">
    <location>
        <begin position="9"/>
        <end position="22"/>
    </location>
</feature>
<keyword evidence="3" id="KW-0808">Transferase</keyword>
<dbReference type="InterPro" id="IPR012920">
    <property type="entry name" value="rRNA_MeTfrase_SPB1-like_C"/>
</dbReference>
<dbReference type="AlphaFoldDB" id="A0A061R6B4"/>
<evidence type="ECO:0000256" key="1">
    <source>
        <dbReference type="SAM" id="MobiDB-lite"/>
    </source>
</evidence>
<evidence type="ECO:0000313" key="3">
    <source>
        <dbReference type="EMBL" id="JAC66304.1"/>
    </source>
</evidence>
<feature type="compositionally biased region" description="Low complexity" evidence="1">
    <location>
        <begin position="226"/>
        <end position="240"/>
    </location>
</feature>
<name>A0A061R6B4_9CHLO</name>
<gene>
    <name evidence="3" type="ORF">TSPGSL018_14006</name>
</gene>
<reference evidence="3" key="1">
    <citation type="submission" date="2014-05" db="EMBL/GenBank/DDBJ databases">
        <title>The transcriptome of the halophilic microalga Tetraselmis sp. GSL018 isolated from the Great Salt Lake, Utah.</title>
        <authorList>
            <person name="Jinkerson R.E."/>
            <person name="D'Adamo S."/>
            <person name="Posewitz M.C."/>
        </authorList>
    </citation>
    <scope>NUCLEOTIDE SEQUENCE</scope>
    <source>
        <strain evidence="3">GSL018</strain>
    </source>
</reference>
<feature type="compositionally biased region" description="Gly residues" evidence="1">
    <location>
        <begin position="271"/>
        <end position="287"/>
    </location>
</feature>
<accession>A0A061R6B4</accession>
<feature type="region of interest" description="Disordered" evidence="1">
    <location>
        <begin position="1"/>
        <end position="62"/>
    </location>
</feature>
<dbReference type="GO" id="GO:0005634">
    <property type="term" value="C:nucleus"/>
    <property type="evidence" value="ECO:0007669"/>
    <property type="project" value="InterPro"/>
</dbReference>
<dbReference type="GO" id="GO:0032259">
    <property type="term" value="P:methylation"/>
    <property type="evidence" value="ECO:0007669"/>
    <property type="project" value="UniProtKB-KW"/>
</dbReference>
<sequence length="287" mass="30576">GKPRREDPAAAAKPKAGGAAAKHSFGGEDEDAGSDGFEVVPQAESGSSGSSGEEDEDEDLDYLSDDAKAEILAIAKKMLRGKAKRGVMDAAYNRYAFHDEALPDWLDESKHMRPNPILTKDELEAERQRLRGIDSRPIKKVAEAKARKRKRMAARLEKARAKASAIADQEDVPASAKMREIEKLYKQAKGSGYKQKSKKKAPARSRVSKASGPPKDPRLRADQARRSPSARARAGAAGRPRGAGGENSSGENVPGRAHHRTAEGKGRGVPEGKGGVGRMAGPAGIGK</sequence>
<feature type="non-terminal residue" evidence="3">
    <location>
        <position position="1"/>
    </location>
</feature>
<proteinExistence type="predicted"/>
<organism evidence="3">
    <name type="scientific">Tetraselmis sp. GSL018</name>
    <dbReference type="NCBI Taxonomy" id="582737"/>
    <lineage>
        <taxon>Eukaryota</taxon>
        <taxon>Viridiplantae</taxon>
        <taxon>Chlorophyta</taxon>
        <taxon>core chlorophytes</taxon>
        <taxon>Chlorodendrophyceae</taxon>
        <taxon>Chlorodendrales</taxon>
        <taxon>Chlorodendraceae</taxon>
        <taxon>Tetraselmis</taxon>
    </lineage>
</organism>
<protein>
    <submittedName>
        <fullName evidence="3">Rrna methyltransferase-like</fullName>
    </submittedName>
</protein>
<dbReference type="EMBL" id="GBEZ01020363">
    <property type="protein sequence ID" value="JAC66304.1"/>
    <property type="molecule type" value="Transcribed_RNA"/>
</dbReference>
<dbReference type="GO" id="GO:0008168">
    <property type="term" value="F:methyltransferase activity"/>
    <property type="evidence" value="ECO:0007669"/>
    <property type="project" value="UniProtKB-KW"/>
</dbReference>
<feature type="domain" description="Ribosomal RNA methyltransferase SPB1-like C-terminal" evidence="2">
    <location>
        <begin position="32"/>
        <end position="215"/>
    </location>
</feature>
<feature type="compositionally biased region" description="Basic and acidic residues" evidence="1">
    <location>
        <begin position="215"/>
        <end position="225"/>
    </location>
</feature>
<dbReference type="GO" id="GO:0006364">
    <property type="term" value="P:rRNA processing"/>
    <property type="evidence" value="ECO:0007669"/>
    <property type="project" value="InterPro"/>
</dbReference>
<feature type="region of interest" description="Disordered" evidence="1">
    <location>
        <begin position="186"/>
        <end position="287"/>
    </location>
</feature>
<evidence type="ECO:0000259" key="2">
    <source>
        <dbReference type="Pfam" id="PF07780"/>
    </source>
</evidence>